<protein>
    <submittedName>
        <fullName evidence="2">Uncharacterized protein</fullName>
    </submittedName>
</protein>
<dbReference type="AlphaFoldDB" id="A0A3B0VQQ1"/>
<name>A0A3B0VQQ1_9ZZZZ</name>
<reference evidence="2" key="1">
    <citation type="submission" date="2018-06" db="EMBL/GenBank/DDBJ databases">
        <authorList>
            <person name="Zhirakovskaya E."/>
        </authorList>
    </citation>
    <scope>NUCLEOTIDE SEQUENCE</scope>
</reference>
<sequence>MSLKLKYGLFILAVIGLSWLALKWVNQDIQVAKPEVHMAPDSENKNPQTAKPTTQTELNQQQTHNQTQVNNQGLADNWQDDWLDQLANRRYSEDTAVELSSIAMEYESCGNAADMSWRFKDQQLTKAQNQIKTAVEKHCADLISTYPLLNNNQINNGLQLAFNTFPANSQLGKFIQQQANQDSQLKFQDFATGLIPLSIKAKNSQMLIVAEWMFGFRSQYEAFDPALIGSQNTTYLNSLQSIALTALSCQFQNGISCSPTSKFMQNKCFSNEQFCGQTFSQWFDRSVTPGMAKDVELLKQHYLNLAVQ</sequence>
<feature type="compositionally biased region" description="Low complexity" evidence="1">
    <location>
        <begin position="53"/>
        <end position="72"/>
    </location>
</feature>
<dbReference type="EMBL" id="UOFA01000172">
    <property type="protein sequence ID" value="VAW45251.1"/>
    <property type="molecule type" value="Genomic_DNA"/>
</dbReference>
<organism evidence="2">
    <name type="scientific">hydrothermal vent metagenome</name>
    <dbReference type="NCBI Taxonomy" id="652676"/>
    <lineage>
        <taxon>unclassified sequences</taxon>
        <taxon>metagenomes</taxon>
        <taxon>ecological metagenomes</taxon>
    </lineage>
</organism>
<evidence type="ECO:0000313" key="2">
    <source>
        <dbReference type="EMBL" id="VAW45251.1"/>
    </source>
</evidence>
<feature type="region of interest" description="Disordered" evidence="1">
    <location>
        <begin position="36"/>
        <end position="73"/>
    </location>
</feature>
<evidence type="ECO:0000256" key="1">
    <source>
        <dbReference type="SAM" id="MobiDB-lite"/>
    </source>
</evidence>
<gene>
    <name evidence="2" type="ORF">MNBD_GAMMA02-1631</name>
</gene>
<accession>A0A3B0VQQ1</accession>
<proteinExistence type="predicted"/>